<organism evidence="3 4">
    <name type="scientific">Paenibacillus favisporus</name>
    <dbReference type="NCBI Taxonomy" id="221028"/>
    <lineage>
        <taxon>Bacteria</taxon>
        <taxon>Bacillati</taxon>
        <taxon>Bacillota</taxon>
        <taxon>Bacilli</taxon>
        <taxon>Bacillales</taxon>
        <taxon>Paenibacillaceae</taxon>
        <taxon>Paenibacillus</taxon>
    </lineage>
</organism>
<evidence type="ECO:0000313" key="3">
    <source>
        <dbReference type="EMBL" id="MET3544768.1"/>
    </source>
</evidence>
<reference evidence="3 4" key="1">
    <citation type="submission" date="2024-06" db="EMBL/GenBank/DDBJ databases">
        <title>Genomic Encyclopedia of Type Strains, Phase IV (KMG-IV): sequencing the most valuable type-strain genomes for metagenomic binning, comparative biology and taxonomic classification.</title>
        <authorList>
            <person name="Goeker M."/>
        </authorList>
    </citation>
    <scope>NUCLEOTIDE SEQUENCE [LARGE SCALE GENOMIC DNA]</scope>
    <source>
        <strain evidence="3 4">DSM 17253</strain>
    </source>
</reference>
<feature type="domain" description="Copper amine oxidase-like N-terminal" evidence="2">
    <location>
        <begin position="51"/>
        <end position="153"/>
    </location>
</feature>
<dbReference type="EMBL" id="JBEPLV010000001">
    <property type="protein sequence ID" value="MET3544768.1"/>
    <property type="molecule type" value="Genomic_DNA"/>
</dbReference>
<evidence type="ECO:0000259" key="2">
    <source>
        <dbReference type="Pfam" id="PF07833"/>
    </source>
</evidence>
<gene>
    <name evidence="3" type="ORF">ABID47_001362</name>
</gene>
<accession>A0ABV2EYR0</accession>
<evidence type="ECO:0000256" key="1">
    <source>
        <dbReference type="SAM" id="SignalP"/>
    </source>
</evidence>
<dbReference type="RefSeq" id="WP_354495409.1">
    <property type="nucleotide sequence ID" value="NZ_JBEPLV010000001.1"/>
</dbReference>
<dbReference type="InterPro" id="IPR012854">
    <property type="entry name" value="Cu_amine_oxidase-like_N"/>
</dbReference>
<proteinExistence type="predicted"/>
<keyword evidence="4" id="KW-1185">Reference proteome</keyword>
<dbReference type="Gene3D" id="3.30.457.10">
    <property type="entry name" value="Copper amine oxidase-like, N-terminal domain"/>
    <property type="match status" value="1"/>
</dbReference>
<dbReference type="SUPFAM" id="SSF55383">
    <property type="entry name" value="Copper amine oxidase, domain N"/>
    <property type="match status" value="1"/>
</dbReference>
<feature type="chain" id="PRO_5047418633" description="Copper amine oxidase-like N-terminal domain-containing protein" evidence="1">
    <location>
        <begin position="26"/>
        <end position="158"/>
    </location>
</feature>
<feature type="signal peptide" evidence="1">
    <location>
        <begin position="1"/>
        <end position="25"/>
    </location>
</feature>
<dbReference type="Proteomes" id="UP001549098">
    <property type="component" value="Unassembled WGS sequence"/>
</dbReference>
<name>A0ABV2EYR0_9BACL</name>
<evidence type="ECO:0000313" key="4">
    <source>
        <dbReference type="Proteomes" id="UP001549098"/>
    </source>
</evidence>
<dbReference type="InterPro" id="IPR036582">
    <property type="entry name" value="Mao_N_sf"/>
</dbReference>
<comment type="caution">
    <text evidence="3">The sequence shown here is derived from an EMBL/GenBank/DDBJ whole genome shotgun (WGS) entry which is preliminary data.</text>
</comment>
<dbReference type="Pfam" id="PF07833">
    <property type="entry name" value="Cu_amine_oxidN1"/>
    <property type="match status" value="1"/>
</dbReference>
<sequence>MKMRSILTAVLFSIGLIALDVPVTAAPFPDSVKVGYPNGSEATLSYGDYTIDNGNILVNPTYVTGALPFIVPGKGIWWDNTKKTLIFAFTDSDDYIKERIKIKIGEKEFKDKGKIFELRQEAILKNGRVYLPIRGIAEAYGKKVHYTKSNGLINILIQ</sequence>
<protein>
    <recommendedName>
        <fullName evidence="2">Copper amine oxidase-like N-terminal domain-containing protein</fullName>
    </recommendedName>
</protein>
<keyword evidence="1" id="KW-0732">Signal</keyword>